<feature type="transmembrane region" description="Helical" evidence="1">
    <location>
        <begin position="357"/>
        <end position="377"/>
    </location>
</feature>
<feature type="transmembrane region" description="Helical" evidence="1">
    <location>
        <begin position="162"/>
        <end position="192"/>
    </location>
</feature>
<protein>
    <submittedName>
        <fullName evidence="4">Alpha-(1-&gt;3)-arabinofuranosyltransferase</fullName>
        <ecNumber evidence="4">2.4.2.47</ecNumber>
    </submittedName>
</protein>
<feature type="transmembrane region" description="Helical" evidence="1">
    <location>
        <begin position="262"/>
        <end position="287"/>
    </location>
</feature>
<feature type="transmembrane region" description="Helical" evidence="1">
    <location>
        <begin position="845"/>
        <end position="867"/>
    </location>
</feature>
<keyword evidence="5" id="KW-1185">Reference proteome</keyword>
<dbReference type="InterPro" id="IPR021798">
    <property type="entry name" value="AftD_N"/>
</dbReference>
<name>A0ABY7UM56_9CORY</name>
<dbReference type="Proteomes" id="UP001218071">
    <property type="component" value="Chromosome"/>
</dbReference>
<organism evidence="4 5">
    <name type="scientific">Corynebacterium jeddahense</name>
    <dbReference type="NCBI Taxonomy" id="1414719"/>
    <lineage>
        <taxon>Bacteria</taxon>
        <taxon>Bacillati</taxon>
        <taxon>Actinomycetota</taxon>
        <taxon>Actinomycetes</taxon>
        <taxon>Mycobacteriales</taxon>
        <taxon>Corynebacteriaceae</taxon>
        <taxon>Corynebacterium</taxon>
    </lineage>
</organism>
<dbReference type="GO" id="GO:0016757">
    <property type="term" value="F:glycosyltransferase activity"/>
    <property type="evidence" value="ECO:0007669"/>
    <property type="project" value="UniProtKB-KW"/>
</dbReference>
<feature type="transmembrane region" description="Helical" evidence="1">
    <location>
        <begin position="299"/>
        <end position="320"/>
    </location>
</feature>
<feature type="transmembrane region" description="Helical" evidence="1">
    <location>
        <begin position="916"/>
        <end position="933"/>
    </location>
</feature>
<proteinExistence type="predicted"/>
<feature type="transmembrane region" description="Helical" evidence="1">
    <location>
        <begin position="118"/>
        <end position="142"/>
    </location>
</feature>
<evidence type="ECO:0000256" key="1">
    <source>
        <dbReference type="SAM" id="Phobius"/>
    </source>
</evidence>
<gene>
    <name evidence="4" type="primary">aftD</name>
    <name evidence="4" type="ORF">CJEDD_11030</name>
</gene>
<feature type="domain" description="Alpha-(1-&gt;3)-arabinofuranosyltransferase N-terminal GT-C" evidence="3">
    <location>
        <begin position="14"/>
        <end position="481"/>
    </location>
</feature>
<keyword evidence="4" id="KW-0808">Transferase</keyword>
<keyword evidence="1" id="KW-1133">Transmembrane helix</keyword>
<evidence type="ECO:0000313" key="4">
    <source>
        <dbReference type="EMBL" id="WCZ39775.1"/>
    </source>
</evidence>
<feature type="transmembrane region" description="Helical" evidence="1">
    <location>
        <begin position="89"/>
        <end position="106"/>
    </location>
</feature>
<keyword evidence="1" id="KW-0812">Transmembrane</keyword>
<feature type="transmembrane region" description="Helical" evidence="1">
    <location>
        <begin position="199"/>
        <end position="220"/>
    </location>
</feature>
<accession>A0ABY7UM56</accession>
<feature type="transmembrane region" description="Helical" evidence="1">
    <location>
        <begin position="939"/>
        <end position="957"/>
    </location>
</feature>
<sequence>MRGMRAHLAGWLALVLLVLAQPPGRVAADTKFDLVADPARFLARATHAYTDGFPLGQVQNQAYGYLFPHGPFFLLGHLLRVPDWLIQRAWWALLLCLAYSGTLALARRVGVRGTLPQVLGAACYALSPRILTTLTAISSEAWPVALVPWTLLPLTGRKPRVAPALIAVACMGAVNAAATMAACLPAFVLLLARRAPKQAAGFALGAAAVSAWWIGPLIVLGRYSPPFTEFIESAHVTTAWLNPVEILRGTTSWTPFVDTERAAGHLLVAEPAFIIATCLVAAAGLAGLARRDMPWRGPLITVFAVGFVVLGSAHMCTTLYDGALAPFRNLHKFDPLVRLPLALGAAHLASRVDRPRAVAVALAAAVALAPAWSLRLLPEGTWREVSQDWVAAGQWLDEHAAGTRTLVVPPAQFARQTWGWTRDEPIQALTASRFAFRDAVPLVDPEAIRGLDGQAELVDTQALRSIGVGAVVVRRDLERQPPTPNLGEPAASFGDLDIFLLDPDRDVMVTDRAPVAVDGGGEVLPLLWRELGYFPARLTGEHPDIVTDTPALAARNYGAIRGQGGYLAGGWEDSTVANRLKDYPSDGTRTGVAEDGMARASSSAADAGAFGGPDPSKSLTAAFDGLAETAWWPAPGDAHPWIEFVSQQETISVTATADTTVRLCDGQRACRSVSLVKDQPRQLSRRGATILELTGRVGIRELDVGVRRIVEVEGTADRYFFQRHFPDNTVIQRRFTTAEDATWQLSAPATIDGERRVGSVTLPAGTHELFTRAETVMLSCAPLPERTGDTLVLTTRAFNSGLRATLGGTPLEPVRLDAGAQAFRVPAGASGEFAMTFAGEDAYRYSLIFGGAFSLLAVAACVLLTRLREDGPYAPPDAVGWVPAAAAVAAFPLPGLAAVALAWVVRRFTVLDTSRVAAAAMAVCGLVLARAPWPTAHYAGSSTFLVAAGCFAVACLTSRAPGTSTSS</sequence>
<dbReference type="Pfam" id="PF11847">
    <property type="entry name" value="GT-C_AftD"/>
    <property type="match status" value="1"/>
</dbReference>
<keyword evidence="1" id="KW-0472">Membrane</keyword>
<dbReference type="EC" id="2.4.2.47" evidence="4"/>
<reference evidence="4 5" key="1">
    <citation type="submission" date="2020-10" db="EMBL/GenBank/DDBJ databases">
        <title>Complete genome sequence of Corynebacterium jeddahense DSM 45997, type strain of Corynebacterium jeddahense.</title>
        <authorList>
            <person name="Busche T."/>
            <person name="Kalinowski J."/>
            <person name="Ruckert C."/>
        </authorList>
    </citation>
    <scope>NUCLEOTIDE SEQUENCE [LARGE SCALE GENOMIC DNA]</scope>
    <source>
        <strain evidence="4 5">DSM 45997</strain>
    </source>
</reference>
<feature type="signal peptide" evidence="2">
    <location>
        <begin position="1"/>
        <end position="27"/>
    </location>
</feature>
<evidence type="ECO:0000313" key="5">
    <source>
        <dbReference type="Proteomes" id="UP001218071"/>
    </source>
</evidence>
<keyword evidence="4" id="KW-0328">Glycosyltransferase</keyword>
<feature type="transmembrane region" description="Helical" evidence="1">
    <location>
        <begin position="879"/>
        <end position="904"/>
    </location>
</feature>
<keyword evidence="2" id="KW-0732">Signal</keyword>
<evidence type="ECO:0000259" key="3">
    <source>
        <dbReference type="Pfam" id="PF11847"/>
    </source>
</evidence>
<dbReference type="EMBL" id="CP063194">
    <property type="protein sequence ID" value="WCZ39775.1"/>
    <property type="molecule type" value="Genomic_DNA"/>
</dbReference>
<evidence type="ECO:0000256" key="2">
    <source>
        <dbReference type="SAM" id="SignalP"/>
    </source>
</evidence>
<feature type="chain" id="PRO_5046919826" evidence="2">
    <location>
        <begin position="28"/>
        <end position="967"/>
    </location>
</feature>